<dbReference type="Proteomes" id="UP000265431">
    <property type="component" value="Unassembled WGS sequence"/>
</dbReference>
<dbReference type="InterPro" id="IPR001123">
    <property type="entry name" value="LeuE-type"/>
</dbReference>
<proteinExistence type="predicted"/>
<feature type="transmembrane region" description="Helical" evidence="6">
    <location>
        <begin position="146"/>
        <end position="172"/>
    </location>
</feature>
<accession>A0A399R2I7</accession>
<comment type="caution">
    <text evidence="7">The sequence shown here is derived from an EMBL/GenBank/DDBJ whole genome shotgun (WGS) entry which is preliminary data.</text>
</comment>
<keyword evidence="8" id="KW-1185">Reference proteome</keyword>
<gene>
    <name evidence="7" type="ORF">D1224_07430</name>
</gene>
<dbReference type="RefSeq" id="WP_119379256.1">
    <property type="nucleotide sequence ID" value="NZ_QWGB01000005.1"/>
</dbReference>
<keyword evidence="5 6" id="KW-0472">Membrane</keyword>
<feature type="transmembrane region" description="Helical" evidence="6">
    <location>
        <begin position="113"/>
        <end position="134"/>
    </location>
</feature>
<evidence type="ECO:0000256" key="3">
    <source>
        <dbReference type="ARBA" id="ARBA00022692"/>
    </source>
</evidence>
<dbReference type="Pfam" id="PF01810">
    <property type="entry name" value="LysE"/>
    <property type="match status" value="1"/>
</dbReference>
<feature type="transmembrane region" description="Helical" evidence="6">
    <location>
        <begin position="75"/>
        <end position="92"/>
    </location>
</feature>
<feature type="transmembrane region" description="Helical" evidence="6">
    <location>
        <begin position="39"/>
        <end position="63"/>
    </location>
</feature>
<evidence type="ECO:0000256" key="6">
    <source>
        <dbReference type="SAM" id="Phobius"/>
    </source>
</evidence>
<dbReference type="GO" id="GO:0005886">
    <property type="term" value="C:plasma membrane"/>
    <property type="evidence" value="ECO:0007669"/>
    <property type="project" value="UniProtKB-SubCell"/>
</dbReference>
<evidence type="ECO:0000256" key="1">
    <source>
        <dbReference type="ARBA" id="ARBA00004651"/>
    </source>
</evidence>
<evidence type="ECO:0000313" key="8">
    <source>
        <dbReference type="Proteomes" id="UP000265431"/>
    </source>
</evidence>
<evidence type="ECO:0000256" key="5">
    <source>
        <dbReference type="ARBA" id="ARBA00023136"/>
    </source>
</evidence>
<evidence type="ECO:0000256" key="2">
    <source>
        <dbReference type="ARBA" id="ARBA00022475"/>
    </source>
</evidence>
<comment type="subcellular location">
    <subcellularLocation>
        <location evidence="1">Cell membrane</location>
        <topology evidence="1">Multi-pass membrane protein</topology>
    </subcellularLocation>
</comment>
<feature type="transmembrane region" description="Helical" evidence="6">
    <location>
        <begin position="184"/>
        <end position="201"/>
    </location>
</feature>
<feature type="transmembrane region" description="Helical" evidence="6">
    <location>
        <begin position="6"/>
        <end position="27"/>
    </location>
</feature>
<name>A0A399R2I7_9PROT</name>
<evidence type="ECO:0000313" key="7">
    <source>
        <dbReference type="EMBL" id="RIJ24067.1"/>
    </source>
</evidence>
<sequence length="205" mass="21788">MLSDVNWLAFLGAMALVELTPGPNMGWLTALAAQQGRRVGFMAVVGITLGLTVQLVLAATGFSTFIAGNALVYEVLRWAGIGFMLYLALEAWRETGEPSPGQAKTLEGFRRGFIANLLNPKALVFYIAVVTQFAGEGGKEPSTGQILILGSLHILVATLVHVGLVVMGARLGDQIASYRKSAKVRAVFALALVGIAIWMAVTSQR</sequence>
<dbReference type="EMBL" id="QWGB01000005">
    <property type="protein sequence ID" value="RIJ24067.1"/>
    <property type="molecule type" value="Genomic_DNA"/>
</dbReference>
<protein>
    <submittedName>
        <fullName evidence="7">LysE family translocator</fullName>
    </submittedName>
</protein>
<keyword evidence="2" id="KW-1003">Cell membrane</keyword>
<dbReference type="PANTHER" id="PTHR30086:SF20">
    <property type="entry name" value="ARGININE EXPORTER PROTEIN ARGO-RELATED"/>
    <property type="match status" value="1"/>
</dbReference>
<dbReference type="AlphaFoldDB" id="A0A399R2I7"/>
<reference evidence="7 8" key="1">
    <citation type="submission" date="2018-08" db="EMBL/GenBank/DDBJ databases">
        <title>Henriciella mobilis sp. nov., isolated from seawater.</title>
        <authorList>
            <person name="Cheng H."/>
            <person name="Wu Y.-H."/>
            <person name="Xu X.-W."/>
            <person name="Guo L.-L."/>
        </authorList>
    </citation>
    <scope>NUCLEOTIDE SEQUENCE [LARGE SCALE GENOMIC DNA]</scope>
    <source>
        <strain evidence="7 8">CCUG66934</strain>
    </source>
</reference>
<dbReference type="PANTHER" id="PTHR30086">
    <property type="entry name" value="ARGININE EXPORTER PROTEIN ARGO"/>
    <property type="match status" value="1"/>
</dbReference>
<keyword evidence="3 6" id="KW-0812">Transmembrane</keyword>
<evidence type="ECO:0000256" key="4">
    <source>
        <dbReference type="ARBA" id="ARBA00022989"/>
    </source>
</evidence>
<dbReference type="GO" id="GO:0015171">
    <property type="term" value="F:amino acid transmembrane transporter activity"/>
    <property type="evidence" value="ECO:0007669"/>
    <property type="project" value="TreeGrafter"/>
</dbReference>
<keyword evidence="4 6" id="KW-1133">Transmembrane helix</keyword>
<dbReference type="OrthoDB" id="9804822at2"/>
<organism evidence="7 8">
    <name type="scientific">Henriciella barbarensis</name>
    <dbReference type="NCBI Taxonomy" id="86342"/>
    <lineage>
        <taxon>Bacteria</taxon>
        <taxon>Pseudomonadati</taxon>
        <taxon>Pseudomonadota</taxon>
        <taxon>Alphaproteobacteria</taxon>
        <taxon>Hyphomonadales</taxon>
        <taxon>Hyphomonadaceae</taxon>
        <taxon>Henriciella</taxon>
    </lineage>
</organism>